<proteinExistence type="predicted"/>
<accession>A0ABT7MJE1</accession>
<feature type="compositionally biased region" description="Basic and acidic residues" evidence="1">
    <location>
        <begin position="8"/>
        <end position="17"/>
    </location>
</feature>
<protein>
    <recommendedName>
        <fullName evidence="4">Transcriptional regulator</fullName>
    </recommendedName>
</protein>
<dbReference type="EMBL" id="JASVWF010000007">
    <property type="protein sequence ID" value="MDL5159478.1"/>
    <property type="molecule type" value="Genomic_DNA"/>
</dbReference>
<comment type="caution">
    <text evidence="2">The sequence shown here is derived from an EMBL/GenBank/DDBJ whole genome shotgun (WGS) entry which is preliminary data.</text>
</comment>
<keyword evidence="3" id="KW-1185">Reference proteome</keyword>
<name>A0ABT7MJE1_9PSEU</name>
<feature type="region of interest" description="Disordered" evidence="1">
    <location>
        <begin position="1"/>
        <end position="58"/>
    </location>
</feature>
<evidence type="ECO:0000313" key="3">
    <source>
        <dbReference type="Proteomes" id="UP001231924"/>
    </source>
</evidence>
<evidence type="ECO:0000256" key="1">
    <source>
        <dbReference type="SAM" id="MobiDB-lite"/>
    </source>
</evidence>
<sequence>MRVVARQAAEKARELGESRPLSDSAIGRLAKAADPRGEGFNDSLLSHYRTGRRSKPSPGTVHMLALALATDDHPYSELHAELQEAANLPVGAAGQWILPDVANLLNRQEQRVVEEVIRAIAAAKVSADGGRRNRDEDAEG</sequence>
<evidence type="ECO:0000313" key="2">
    <source>
        <dbReference type="EMBL" id="MDL5159478.1"/>
    </source>
</evidence>
<evidence type="ECO:0008006" key="4">
    <source>
        <dbReference type="Google" id="ProtNLM"/>
    </source>
</evidence>
<gene>
    <name evidence="2" type="ORF">QRT03_26155</name>
</gene>
<reference evidence="2 3" key="1">
    <citation type="submission" date="2023-06" db="EMBL/GenBank/DDBJ databases">
        <title>Actinomycetospora Odt1-22.</title>
        <authorList>
            <person name="Supong K."/>
        </authorList>
    </citation>
    <scope>NUCLEOTIDE SEQUENCE [LARGE SCALE GENOMIC DNA]</scope>
    <source>
        <strain evidence="2 3">Odt1-22</strain>
    </source>
</reference>
<organism evidence="2 3">
    <name type="scientific">Actinomycetospora termitidis</name>
    <dbReference type="NCBI Taxonomy" id="3053470"/>
    <lineage>
        <taxon>Bacteria</taxon>
        <taxon>Bacillati</taxon>
        <taxon>Actinomycetota</taxon>
        <taxon>Actinomycetes</taxon>
        <taxon>Pseudonocardiales</taxon>
        <taxon>Pseudonocardiaceae</taxon>
        <taxon>Actinomycetospora</taxon>
    </lineage>
</organism>
<dbReference type="RefSeq" id="WP_286056072.1">
    <property type="nucleotide sequence ID" value="NZ_JASVWF010000007.1"/>
</dbReference>
<dbReference type="Proteomes" id="UP001231924">
    <property type="component" value="Unassembled WGS sequence"/>
</dbReference>